<name>A0A2P2Q0N3_RHIMU</name>
<proteinExistence type="predicted"/>
<dbReference type="AlphaFoldDB" id="A0A2P2Q0N3"/>
<evidence type="ECO:0000313" key="1">
    <source>
        <dbReference type="EMBL" id="MBX60512.1"/>
    </source>
</evidence>
<dbReference type="EMBL" id="GGEC01080028">
    <property type="protein sequence ID" value="MBX60512.1"/>
    <property type="molecule type" value="Transcribed_RNA"/>
</dbReference>
<reference evidence="1" key="1">
    <citation type="submission" date="2018-02" db="EMBL/GenBank/DDBJ databases">
        <title>Rhizophora mucronata_Transcriptome.</title>
        <authorList>
            <person name="Meera S.P."/>
            <person name="Sreeshan A."/>
            <person name="Augustine A."/>
        </authorList>
    </citation>
    <scope>NUCLEOTIDE SEQUENCE</scope>
    <source>
        <tissue evidence="1">Leaf</tissue>
    </source>
</reference>
<accession>A0A2P2Q0N3</accession>
<protein>
    <submittedName>
        <fullName evidence="1">Uncharacterized protein</fullName>
    </submittedName>
</protein>
<sequence length="39" mass="4496">MCVCMFMCSYIQHKFKLIKINSSIVLSCHFYSSTATICI</sequence>
<organism evidence="1">
    <name type="scientific">Rhizophora mucronata</name>
    <name type="common">Asiatic mangrove</name>
    <dbReference type="NCBI Taxonomy" id="61149"/>
    <lineage>
        <taxon>Eukaryota</taxon>
        <taxon>Viridiplantae</taxon>
        <taxon>Streptophyta</taxon>
        <taxon>Embryophyta</taxon>
        <taxon>Tracheophyta</taxon>
        <taxon>Spermatophyta</taxon>
        <taxon>Magnoliopsida</taxon>
        <taxon>eudicotyledons</taxon>
        <taxon>Gunneridae</taxon>
        <taxon>Pentapetalae</taxon>
        <taxon>rosids</taxon>
        <taxon>fabids</taxon>
        <taxon>Malpighiales</taxon>
        <taxon>Rhizophoraceae</taxon>
        <taxon>Rhizophora</taxon>
    </lineage>
</organism>